<proteinExistence type="predicted"/>
<protein>
    <recommendedName>
        <fullName evidence="1">DUF4283 domain-containing protein</fullName>
    </recommendedName>
</protein>
<evidence type="ECO:0000259" key="1">
    <source>
        <dbReference type="Pfam" id="PF14111"/>
    </source>
</evidence>
<dbReference type="Pfam" id="PF14111">
    <property type="entry name" value="DUF4283"/>
    <property type="match status" value="1"/>
</dbReference>
<organism evidence="2 3">
    <name type="scientific">Solanum commersonii</name>
    <name type="common">Commerson's wild potato</name>
    <name type="synonym">Commerson's nightshade</name>
    <dbReference type="NCBI Taxonomy" id="4109"/>
    <lineage>
        <taxon>Eukaryota</taxon>
        <taxon>Viridiplantae</taxon>
        <taxon>Streptophyta</taxon>
        <taxon>Embryophyta</taxon>
        <taxon>Tracheophyta</taxon>
        <taxon>Spermatophyta</taxon>
        <taxon>Magnoliopsida</taxon>
        <taxon>eudicotyledons</taxon>
        <taxon>Gunneridae</taxon>
        <taxon>Pentapetalae</taxon>
        <taxon>asterids</taxon>
        <taxon>lamiids</taxon>
        <taxon>Solanales</taxon>
        <taxon>Solanaceae</taxon>
        <taxon>Solanoideae</taxon>
        <taxon>Solaneae</taxon>
        <taxon>Solanum</taxon>
    </lineage>
</organism>
<dbReference type="InterPro" id="IPR040256">
    <property type="entry name" value="At4g02000-like"/>
</dbReference>
<dbReference type="AlphaFoldDB" id="A0A9J6B3L2"/>
<gene>
    <name evidence="2" type="ORF">H5410_003050</name>
</gene>
<dbReference type="OrthoDB" id="1751950at2759"/>
<dbReference type="Proteomes" id="UP000824120">
    <property type="component" value="Chromosome 1"/>
</dbReference>
<keyword evidence="3" id="KW-1185">Reference proteome</keyword>
<comment type="caution">
    <text evidence="2">The sequence shown here is derived from an EMBL/GenBank/DDBJ whole genome shotgun (WGS) entry which is preliminary data.</text>
</comment>
<evidence type="ECO:0000313" key="3">
    <source>
        <dbReference type="Proteomes" id="UP000824120"/>
    </source>
</evidence>
<feature type="domain" description="DUF4283" evidence="1">
    <location>
        <begin position="87"/>
        <end position="169"/>
    </location>
</feature>
<reference evidence="2 3" key="1">
    <citation type="submission" date="2020-09" db="EMBL/GenBank/DDBJ databases">
        <title>De no assembly of potato wild relative species, Solanum commersonii.</title>
        <authorList>
            <person name="Cho K."/>
        </authorList>
    </citation>
    <scope>NUCLEOTIDE SEQUENCE [LARGE SCALE GENOMIC DNA]</scope>
    <source>
        <strain evidence="2">LZ3.2</strain>
        <tissue evidence="2">Leaf</tissue>
    </source>
</reference>
<dbReference type="PANTHER" id="PTHR31286">
    <property type="entry name" value="GLYCINE-RICH CELL WALL STRUCTURAL PROTEIN 1.8-LIKE"/>
    <property type="match status" value="1"/>
</dbReference>
<evidence type="ECO:0000313" key="2">
    <source>
        <dbReference type="EMBL" id="KAG5631333.1"/>
    </source>
</evidence>
<name>A0A9J6B3L2_SOLCO</name>
<accession>A0A9J6B3L2</accession>
<sequence>MEGTLNPIIIIRSSLKFLVTLIDTPFPIKKVSKIILPTNPKAPTTSMRIRKPNRTRSWSLPDTLTTKQGQHAVIYDMDDFMNKLTMACKYTLIGKFSTTMPTIELIRKSFILQTQLNRGVNFAYYNARHVFIDFDNELDYNTVWTQQKMTIEGKLIRIEAWTPNFRPEEETPILFLYRYCCQDNHGIASRNNSSHL</sequence>
<dbReference type="PANTHER" id="PTHR31286:SF177">
    <property type="entry name" value="ENDONUCLEASE_EXONUCLEASE_PHOSPHATASE"/>
    <property type="match status" value="1"/>
</dbReference>
<dbReference type="InterPro" id="IPR025558">
    <property type="entry name" value="DUF4283"/>
</dbReference>
<dbReference type="EMBL" id="JACXVP010000001">
    <property type="protein sequence ID" value="KAG5631333.1"/>
    <property type="molecule type" value="Genomic_DNA"/>
</dbReference>